<dbReference type="AlphaFoldDB" id="A0A0L8KGW7"/>
<evidence type="ECO:0000313" key="1">
    <source>
        <dbReference type="EMBL" id="KOG25183.1"/>
    </source>
</evidence>
<dbReference type="PATRIC" id="fig|1938.6.peg.3894"/>
<protein>
    <submittedName>
        <fullName evidence="1">Uncharacterized protein</fullName>
    </submittedName>
</protein>
<proteinExistence type="predicted"/>
<organism evidence="1 2">
    <name type="scientific">Streptomyces viridochromogenes</name>
    <dbReference type="NCBI Taxonomy" id="1938"/>
    <lineage>
        <taxon>Bacteria</taxon>
        <taxon>Bacillati</taxon>
        <taxon>Actinomycetota</taxon>
        <taxon>Actinomycetes</taxon>
        <taxon>Kitasatosporales</taxon>
        <taxon>Streptomycetaceae</taxon>
        <taxon>Streptomyces</taxon>
    </lineage>
</organism>
<comment type="caution">
    <text evidence="1">The sequence shown here is derived from an EMBL/GenBank/DDBJ whole genome shotgun (WGS) entry which is preliminary data.</text>
</comment>
<dbReference type="EMBL" id="LGUP01000165">
    <property type="protein sequence ID" value="KOG25183.1"/>
    <property type="molecule type" value="Genomic_DNA"/>
</dbReference>
<gene>
    <name evidence="1" type="ORF">ADK34_18035</name>
</gene>
<sequence>MGADIDGVIEVRSPGGRWEFSLDLPDSALRRDRHARECLFGYGGVLRVDRPLFDRRGIPEDASEPVPDTYDELHHSHSYATWAEIAAVDWDAPLCDRPDGNHIGEWRPGPDGALALHATPWTPVEVLDAAEDLFGEDLMPHEWPAGGEVHRDGAVYRPVTFTPRMFVPPDGDWAPVWAAMRERAAAHGAENVRLVVWFG</sequence>
<reference evidence="1 2" key="1">
    <citation type="submission" date="2015-06" db="EMBL/GenBank/DDBJ databases">
        <authorList>
            <person name="Hoefler B.C."/>
            <person name="Straight P.D."/>
        </authorList>
    </citation>
    <scope>NUCLEOTIDE SEQUENCE [LARGE SCALE GENOMIC DNA]</scope>
    <source>
        <strain evidence="1 2">NRRL 3427</strain>
    </source>
</reference>
<dbReference type="RefSeq" id="WP_033203964.1">
    <property type="nucleotide sequence ID" value="NZ_LGUP01000165.1"/>
</dbReference>
<evidence type="ECO:0000313" key="2">
    <source>
        <dbReference type="Proteomes" id="UP000037023"/>
    </source>
</evidence>
<dbReference type="OrthoDB" id="3464282at2"/>
<name>A0A0L8KGW7_STRVR</name>
<accession>A0A0L8KGW7</accession>
<dbReference type="Proteomes" id="UP000037023">
    <property type="component" value="Unassembled WGS sequence"/>
</dbReference>